<sequence>MILIAEVSRKRIHDCDECTEKTVMPPVPAFLCRSHIGSLIKQHLQSSIDLMSSYYKPTGRIVWVTQRCQGPVSLEELLTVESVQKNILVPPTLS</sequence>
<evidence type="ECO:0000313" key="2">
    <source>
        <dbReference type="Proteomes" id="UP000320176"/>
    </source>
</evidence>
<organism evidence="1 2">
    <name type="scientific">Stieleria varia</name>
    <dbReference type="NCBI Taxonomy" id="2528005"/>
    <lineage>
        <taxon>Bacteria</taxon>
        <taxon>Pseudomonadati</taxon>
        <taxon>Planctomycetota</taxon>
        <taxon>Planctomycetia</taxon>
        <taxon>Pirellulales</taxon>
        <taxon>Pirellulaceae</taxon>
        <taxon>Stieleria</taxon>
    </lineage>
</organism>
<keyword evidence="2" id="KW-1185">Reference proteome</keyword>
<dbReference type="AlphaFoldDB" id="A0A5C6AFX5"/>
<gene>
    <name evidence="1" type="ORF">Pla52n_48490</name>
</gene>
<accession>A0A5C6AFX5</accession>
<name>A0A5C6AFX5_9BACT</name>
<dbReference type="EMBL" id="SJPN01000006">
    <property type="protein sequence ID" value="TWT98337.1"/>
    <property type="molecule type" value="Genomic_DNA"/>
</dbReference>
<evidence type="ECO:0000313" key="1">
    <source>
        <dbReference type="EMBL" id="TWT98337.1"/>
    </source>
</evidence>
<proteinExistence type="predicted"/>
<dbReference type="Proteomes" id="UP000320176">
    <property type="component" value="Unassembled WGS sequence"/>
</dbReference>
<protein>
    <submittedName>
        <fullName evidence="1">Uncharacterized protein</fullName>
    </submittedName>
</protein>
<comment type="caution">
    <text evidence="1">The sequence shown here is derived from an EMBL/GenBank/DDBJ whole genome shotgun (WGS) entry which is preliminary data.</text>
</comment>
<reference evidence="1 2" key="1">
    <citation type="submission" date="2019-02" db="EMBL/GenBank/DDBJ databases">
        <title>Deep-cultivation of Planctomycetes and their phenomic and genomic characterization uncovers novel biology.</title>
        <authorList>
            <person name="Wiegand S."/>
            <person name="Jogler M."/>
            <person name="Boedeker C."/>
            <person name="Pinto D."/>
            <person name="Vollmers J."/>
            <person name="Rivas-Marin E."/>
            <person name="Kohn T."/>
            <person name="Peeters S.H."/>
            <person name="Heuer A."/>
            <person name="Rast P."/>
            <person name="Oberbeckmann S."/>
            <person name="Bunk B."/>
            <person name="Jeske O."/>
            <person name="Meyerdierks A."/>
            <person name="Storesund J.E."/>
            <person name="Kallscheuer N."/>
            <person name="Luecker S."/>
            <person name="Lage O.M."/>
            <person name="Pohl T."/>
            <person name="Merkel B.J."/>
            <person name="Hornburger P."/>
            <person name="Mueller R.-W."/>
            <person name="Bruemmer F."/>
            <person name="Labrenz M."/>
            <person name="Spormann A.M."/>
            <person name="Op Den Camp H."/>
            <person name="Overmann J."/>
            <person name="Amann R."/>
            <person name="Jetten M.S.M."/>
            <person name="Mascher T."/>
            <person name="Medema M.H."/>
            <person name="Devos D.P."/>
            <person name="Kaster A.-K."/>
            <person name="Ovreas L."/>
            <person name="Rohde M."/>
            <person name="Galperin M.Y."/>
            <person name="Jogler C."/>
        </authorList>
    </citation>
    <scope>NUCLEOTIDE SEQUENCE [LARGE SCALE GENOMIC DNA]</scope>
    <source>
        <strain evidence="1 2">Pla52n</strain>
    </source>
</reference>